<dbReference type="PROSITE" id="PS50172">
    <property type="entry name" value="BRCT"/>
    <property type="match status" value="1"/>
</dbReference>
<dbReference type="Pfam" id="PF16589">
    <property type="entry name" value="BRCT_2"/>
    <property type="match status" value="1"/>
</dbReference>
<accession>A0A6J5UIF8</accession>
<comment type="similarity">
    <text evidence="4">Belongs to the pescadillo family.</text>
</comment>
<dbReference type="Pfam" id="PF06732">
    <property type="entry name" value="Pescadillo_N"/>
    <property type="match status" value="1"/>
</dbReference>
<dbReference type="GO" id="GO:0000463">
    <property type="term" value="P:maturation of LSU-rRNA from tricistronic rRNA transcript (SSU-rRNA, 5.8S rRNA, LSU-rRNA)"/>
    <property type="evidence" value="ECO:0007669"/>
    <property type="project" value="UniProtKB-UniRule"/>
</dbReference>
<dbReference type="InterPro" id="IPR001357">
    <property type="entry name" value="BRCT_dom"/>
</dbReference>
<dbReference type="InterPro" id="IPR010613">
    <property type="entry name" value="PES"/>
</dbReference>
<dbReference type="GO" id="GO:0000466">
    <property type="term" value="P:maturation of 5.8S rRNA from tricistronic rRNA transcript (SSU-rRNA, 5.8S rRNA, LSU-rRNA)"/>
    <property type="evidence" value="ECO:0007669"/>
    <property type="project" value="UniProtKB-UniRule"/>
</dbReference>
<dbReference type="InterPro" id="IPR036420">
    <property type="entry name" value="BRCT_dom_sf"/>
</dbReference>
<keyword evidence="1 4" id="KW-0690">Ribosome biogenesis</keyword>
<keyword evidence="2 4" id="KW-0698">rRNA processing</keyword>
<dbReference type="SUPFAM" id="SSF52113">
    <property type="entry name" value="BRCT domain"/>
    <property type="match status" value="1"/>
</dbReference>
<dbReference type="FunFam" id="3.40.50.10190:FF:000002">
    <property type="entry name" value="Pescadillo homolog"/>
    <property type="match status" value="1"/>
</dbReference>
<evidence type="ECO:0000256" key="1">
    <source>
        <dbReference type="ARBA" id="ARBA00022517"/>
    </source>
</evidence>
<dbReference type="PANTHER" id="PTHR12221:SF6">
    <property type="entry name" value="PESCADILLO HOMOLOG"/>
    <property type="match status" value="1"/>
</dbReference>
<proteinExistence type="inferred from homology"/>
<protein>
    <recommendedName>
        <fullName evidence="4">Pescadillo homolog</fullName>
    </recommendedName>
</protein>
<dbReference type="HAMAP" id="MF_03028">
    <property type="entry name" value="Pescadillo"/>
    <property type="match status" value="1"/>
</dbReference>
<comment type="subcellular location">
    <subcellularLocation>
        <location evidence="4">Nucleus</location>
        <location evidence="4">Nucleolus</location>
    </subcellularLocation>
    <subcellularLocation>
        <location evidence="4">Nucleus</location>
        <location evidence="4">Nucleoplasm</location>
    </subcellularLocation>
</comment>
<evidence type="ECO:0000259" key="5">
    <source>
        <dbReference type="PROSITE" id="PS50172"/>
    </source>
</evidence>
<evidence type="ECO:0000313" key="7">
    <source>
        <dbReference type="Proteomes" id="UP000507222"/>
    </source>
</evidence>
<evidence type="ECO:0000256" key="3">
    <source>
        <dbReference type="ARBA" id="ARBA00023242"/>
    </source>
</evidence>
<dbReference type="GO" id="GO:0030687">
    <property type="term" value="C:preribosome, large subunit precursor"/>
    <property type="evidence" value="ECO:0007669"/>
    <property type="project" value="UniProtKB-UniRule"/>
</dbReference>
<evidence type="ECO:0000256" key="4">
    <source>
        <dbReference type="HAMAP-Rule" id="MF_03028"/>
    </source>
</evidence>
<evidence type="ECO:0000313" key="6">
    <source>
        <dbReference type="EMBL" id="CAB4276330.1"/>
    </source>
</evidence>
<comment type="function">
    <text evidence="4">Required for maturation of ribosomal RNAs and formation of the large ribosomal subunit.</text>
</comment>
<sequence length="579" mass="66644">MVKHYRPPGKKNEGNAARFITRSKAIKQLQVSLPLFRKVCILKGIFPREPKKKVKGNHHTYYHLKDVSYIQHEPLLERLREIRAYQHKVKKAEAKKNPDRATLLRQRSPAYKLDKIVLQRYPKFLDALRDLDDCLTMVHLFAALPAIEGCIEVKRIHNCRRLAHEWQAYISRTHRLRKVFVSVKGIYYQAEVKGQKVTWLAPHPLQQVVTDDDDFNIMLNFLEFYEALLAFANCHLYHSINVKYPPILDPRLEALAADHYALSRYFDANSRSSAWDSQYSSLSGSGKVESQQIGPLVDESELRLAQLQNQLSSNEPGALMHLVEDVPGEDEEDNDTRECKKLFKDMKFFLNREVYRDSLLFVIPAFGGIVSWQGDGAPFEEDDDSITHQIIDRPRQDGKICGREYVHPQWVYDCVNARIILPTGDYLVGRDPPPHLSPFVDNDSFETEGVINPAEAEAEAAREKRKKMKAHEKQHHHELIMELEGITDSSSILNIDNLSSDREEPDHDYEQVKEDNRIMSVIELSRQFRGIIEGMRVKTAVRNQIGKLMFGNGGETLEHEDLNFFCHVGSGGLLRIITI</sequence>
<dbReference type="PANTHER" id="PTHR12221">
    <property type="entry name" value="PESCADILLO - RELATED"/>
    <property type="match status" value="1"/>
</dbReference>
<dbReference type="GO" id="GO:0003723">
    <property type="term" value="F:RNA binding"/>
    <property type="evidence" value="ECO:0007669"/>
    <property type="project" value="TreeGrafter"/>
</dbReference>
<dbReference type="AlphaFoldDB" id="A0A6J5UIF8"/>
<gene>
    <name evidence="6" type="ORF">CURHAP_LOCUS25426</name>
</gene>
<dbReference type="GO" id="GO:0043021">
    <property type="term" value="F:ribonucleoprotein complex binding"/>
    <property type="evidence" value="ECO:0007669"/>
    <property type="project" value="UniProtKB-UniRule"/>
</dbReference>
<dbReference type="SMART" id="SM00292">
    <property type="entry name" value="BRCT"/>
    <property type="match status" value="1"/>
</dbReference>
<dbReference type="EMBL" id="CAEKDK010000004">
    <property type="protein sequence ID" value="CAB4276330.1"/>
    <property type="molecule type" value="Genomic_DNA"/>
</dbReference>
<organism evidence="6 7">
    <name type="scientific">Prunus armeniaca</name>
    <name type="common">Apricot</name>
    <name type="synonym">Armeniaca vulgaris</name>
    <dbReference type="NCBI Taxonomy" id="36596"/>
    <lineage>
        <taxon>Eukaryota</taxon>
        <taxon>Viridiplantae</taxon>
        <taxon>Streptophyta</taxon>
        <taxon>Embryophyta</taxon>
        <taxon>Tracheophyta</taxon>
        <taxon>Spermatophyta</taxon>
        <taxon>Magnoliopsida</taxon>
        <taxon>eudicotyledons</taxon>
        <taxon>Gunneridae</taxon>
        <taxon>Pentapetalae</taxon>
        <taxon>rosids</taxon>
        <taxon>fabids</taxon>
        <taxon>Rosales</taxon>
        <taxon>Rosaceae</taxon>
        <taxon>Amygdaloideae</taxon>
        <taxon>Amygdaleae</taxon>
        <taxon>Prunus</taxon>
    </lineage>
</organism>
<name>A0A6J5UIF8_PRUAR</name>
<dbReference type="CDD" id="cd17709">
    <property type="entry name" value="BRCT_pescadillo_like"/>
    <property type="match status" value="1"/>
</dbReference>
<feature type="domain" description="BRCT" evidence="5">
    <location>
        <begin position="338"/>
        <end position="428"/>
    </location>
</feature>
<reference evidence="6 7" key="1">
    <citation type="submission" date="2020-05" db="EMBL/GenBank/DDBJ databases">
        <authorList>
            <person name="Campoy J."/>
            <person name="Schneeberger K."/>
            <person name="Spophaly S."/>
        </authorList>
    </citation>
    <scope>NUCLEOTIDE SEQUENCE [LARGE SCALE GENOMIC DNA]</scope>
    <source>
        <strain evidence="6">PruArmRojPasFocal</strain>
    </source>
</reference>
<dbReference type="Proteomes" id="UP000507222">
    <property type="component" value="Unassembled WGS sequence"/>
</dbReference>
<dbReference type="Gene3D" id="3.40.50.10190">
    <property type="entry name" value="BRCT domain"/>
    <property type="match status" value="1"/>
</dbReference>
<evidence type="ECO:0000256" key="2">
    <source>
        <dbReference type="ARBA" id="ARBA00022552"/>
    </source>
</evidence>
<dbReference type="GO" id="GO:0070545">
    <property type="term" value="C:PeBoW complex"/>
    <property type="evidence" value="ECO:0007669"/>
    <property type="project" value="TreeGrafter"/>
</dbReference>
<keyword evidence="3 4" id="KW-0539">Nucleus</keyword>
<dbReference type="GO" id="GO:0005654">
    <property type="term" value="C:nucleoplasm"/>
    <property type="evidence" value="ECO:0007669"/>
    <property type="project" value="UniProtKB-SubCell"/>
</dbReference>